<name>H9GRH2_ANOCA</name>
<reference evidence="2" key="2">
    <citation type="submission" date="2025-08" db="UniProtKB">
        <authorList>
            <consortium name="Ensembl"/>
        </authorList>
    </citation>
    <scope>IDENTIFICATION</scope>
</reference>
<dbReference type="AlphaFoldDB" id="H9GRH2"/>
<dbReference type="PANTHER" id="PTHR21937:SF5">
    <property type="entry name" value="GENE 973-RELATED"/>
    <property type="match status" value="1"/>
</dbReference>
<keyword evidence="3" id="KW-1185">Reference proteome</keyword>
<feature type="compositionally biased region" description="Basic and acidic residues" evidence="1">
    <location>
        <begin position="288"/>
        <end position="318"/>
    </location>
</feature>
<dbReference type="GeneTree" id="ENSGT00860000133854"/>
<organism evidence="2 3">
    <name type="scientific">Anolis carolinensis</name>
    <name type="common">Green anole</name>
    <name type="synonym">American chameleon</name>
    <dbReference type="NCBI Taxonomy" id="28377"/>
    <lineage>
        <taxon>Eukaryota</taxon>
        <taxon>Metazoa</taxon>
        <taxon>Chordata</taxon>
        <taxon>Craniata</taxon>
        <taxon>Vertebrata</taxon>
        <taxon>Euteleostomi</taxon>
        <taxon>Lepidosauria</taxon>
        <taxon>Squamata</taxon>
        <taxon>Bifurcata</taxon>
        <taxon>Unidentata</taxon>
        <taxon>Episquamata</taxon>
        <taxon>Toxicofera</taxon>
        <taxon>Iguania</taxon>
        <taxon>Dactyloidae</taxon>
        <taxon>Anolis</taxon>
    </lineage>
</organism>
<dbReference type="Ensembl" id="ENSACAT00000022671.3">
    <property type="protein sequence ID" value="ENSACAP00000018815.2"/>
    <property type="gene ID" value="ENSACAG00000024914.3"/>
</dbReference>
<reference evidence="2" key="1">
    <citation type="submission" date="2009-12" db="EMBL/GenBank/DDBJ databases">
        <title>The Genome Sequence of Anolis carolinensis (Green Anole Lizard).</title>
        <authorList>
            <consortium name="The Genome Sequencing Platform"/>
            <person name="Di Palma F."/>
            <person name="Alfoldi J."/>
            <person name="Heiman D."/>
            <person name="Young S."/>
            <person name="Grabherr M."/>
            <person name="Johnson J."/>
            <person name="Lander E.S."/>
            <person name="Lindblad-Toh K."/>
        </authorList>
    </citation>
    <scope>NUCLEOTIDE SEQUENCE [LARGE SCALE GENOMIC DNA]</scope>
    <source>
        <strain evidence="2">JBL SC #1</strain>
    </source>
</reference>
<dbReference type="Bgee" id="ENSACAG00000024914">
    <property type="expression patterns" value="Expressed in lung and 1 other cell type or tissue"/>
</dbReference>
<dbReference type="HOGENOM" id="CLU_1207134_0_0_1"/>
<evidence type="ECO:0000256" key="1">
    <source>
        <dbReference type="SAM" id="MobiDB-lite"/>
    </source>
</evidence>
<reference evidence="2" key="3">
    <citation type="submission" date="2025-09" db="UniProtKB">
        <authorList>
            <consortium name="Ensembl"/>
        </authorList>
    </citation>
    <scope>IDENTIFICATION</scope>
</reference>
<dbReference type="InParanoid" id="H9GRH2"/>
<feature type="region of interest" description="Disordered" evidence="1">
    <location>
        <begin position="280"/>
        <end position="320"/>
    </location>
</feature>
<evidence type="ECO:0000313" key="2">
    <source>
        <dbReference type="Ensembl" id="ENSACAP00000018815.2"/>
    </source>
</evidence>
<evidence type="ECO:0000313" key="3">
    <source>
        <dbReference type="Proteomes" id="UP000001646"/>
    </source>
</evidence>
<dbReference type="Proteomes" id="UP000001646">
    <property type="component" value="Unplaced"/>
</dbReference>
<sequence length="619" mass="70632">MSSLSMLSRGAGEVIRNKQEKLEVHFDPEDYVNWTSPETRSHINGLQILEGSYKLCLPKTYSTRTGALILYSEDLAKPSRRWKECRKSRRRAGNKKRALHVELHTLQDLVRAILAYGSKEANKKGTAWQPCLHFLSEPYFRTDRQMRPGYSAKRYLLKLSQTWDPSILQKLQRSGYIRDPWLLEENSGDDRKKQQDLSATPPKYNLLHIFYSPCPYLQTELEEPHIYTGLGPSFQKQSENKVRLVQNPEEEKGIRERVRIPLRISVRKLSFHLRRQQTKETTWSQDTAYREIPEESKTGVHQDREASKDELGHSERSNKSVNYPTLANTIIDNSDLWSEQSHVTFYGGFLPGRKISYSVSQRHLKNGDGSRPSIDTGLFPPIHPEARSEQGGATKEHKKQVPEILRLPQIPEDSPRVPWKQCAASELSKELVVLPLLVHMGRETQAKVKRLKGTCSNDLQSTTDNCNKHLTLLQNDLILESDHKRQQEQMTGSRITDSSQVSFTLPPINNKDYSLSTKKIRKTEVCSENNLEYEREYHKGTSLSSPIKCPDREIICPSLLGSIQTTDDPRQFGLIPDEEAREAEAPAGVGIVSRSLPEASSEVQEQDGKVPPMTLFNAV</sequence>
<protein>
    <submittedName>
        <fullName evidence="2">Uncharacterized protein</fullName>
    </submittedName>
</protein>
<accession>H9GRH2</accession>
<proteinExistence type="predicted"/>
<dbReference type="InterPro" id="IPR031440">
    <property type="entry name" value="DUF4670"/>
</dbReference>
<feature type="region of interest" description="Disordered" evidence="1">
    <location>
        <begin position="582"/>
        <end position="619"/>
    </location>
</feature>
<dbReference type="PANTHER" id="PTHR21937">
    <property type="entry name" value="CCDC66 DOMAIN-CONTAINING PROTEIN"/>
    <property type="match status" value="1"/>
</dbReference>